<dbReference type="InterPro" id="IPR001965">
    <property type="entry name" value="Znf_PHD"/>
</dbReference>
<feature type="compositionally biased region" description="Low complexity" evidence="7">
    <location>
        <begin position="667"/>
        <end position="678"/>
    </location>
</feature>
<dbReference type="SMART" id="SM00249">
    <property type="entry name" value="PHD"/>
    <property type="match status" value="1"/>
</dbReference>
<feature type="region of interest" description="Disordered" evidence="7">
    <location>
        <begin position="495"/>
        <end position="571"/>
    </location>
</feature>
<evidence type="ECO:0000313" key="9">
    <source>
        <dbReference type="EMBL" id="RYR59052.1"/>
    </source>
</evidence>
<dbReference type="Proteomes" id="UP000289738">
    <property type="component" value="Chromosome A05"/>
</dbReference>
<dbReference type="InterPro" id="IPR011011">
    <property type="entry name" value="Znf_FYVE_PHD"/>
</dbReference>
<evidence type="ECO:0000256" key="5">
    <source>
        <dbReference type="ARBA" id="ARBA00023163"/>
    </source>
</evidence>
<feature type="compositionally biased region" description="Polar residues" evidence="7">
    <location>
        <begin position="560"/>
        <end position="571"/>
    </location>
</feature>
<dbReference type="PANTHER" id="PTHR33304:SF51">
    <property type="entry name" value="ZINC FINGER PROTEIN, PUTATIVE-RELATED"/>
    <property type="match status" value="1"/>
</dbReference>
<keyword evidence="10" id="KW-1185">Reference proteome</keyword>
<evidence type="ECO:0000259" key="8">
    <source>
        <dbReference type="PROSITE" id="PS50016"/>
    </source>
</evidence>
<evidence type="ECO:0000313" key="10">
    <source>
        <dbReference type="Proteomes" id="UP000289738"/>
    </source>
</evidence>
<dbReference type="InterPro" id="IPR013083">
    <property type="entry name" value="Znf_RING/FYVE/PHD"/>
</dbReference>
<feature type="domain" description="PHD-type" evidence="8">
    <location>
        <begin position="402"/>
        <end position="453"/>
    </location>
</feature>
<feature type="compositionally biased region" description="Polar residues" evidence="7">
    <location>
        <begin position="497"/>
        <end position="506"/>
    </location>
</feature>
<organism evidence="9 10">
    <name type="scientific">Arachis hypogaea</name>
    <name type="common">Peanut</name>
    <dbReference type="NCBI Taxonomy" id="3818"/>
    <lineage>
        <taxon>Eukaryota</taxon>
        <taxon>Viridiplantae</taxon>
        <taxon>Streptophyta</taxon>
        <taxon>Embryophyta</taxon>
        <taxon>Tracheophyta</taxon>
        <taxon>Spermatophyta</taxon>
        <taxon>Magnoliopsida</taxon>
        <taxon>eudicotyledons</taxon>
        <taxon>Gunneridae</taxon>
        <taxon>Pentapetalae</taxon>
        <taxon>rosids</taxon>
        <taxon>fabids</taxon>
        <taxon>Fabales</taxon>
        <taxon>Fabaceae</taxon>
        <taxon>Papilionoideae</taxon>
        <taxon>50 kb inversion clade</taxon>
        <taxon>dalbergioids sensu lato</taxon>
        <taxon>Dalbergieae</taxon>
        <taxon>Pterocarpus clade</taxon>
        <taxon>Arachis</taxon>
    </lineage>
</organism>
<evidence type="ECO:0000256" key="3">
    <source>
        <dbReference type="ARBA" id="ARBA00022833"/>
    </source>
</evidence>
<keyword evidence="3" id="KW-0862">Zinc</keyword>
<keyword evidence="2 6" id="KW-0863">Zinc-finger</keyword>
<proteinExistence type="predicted"/>
<feature type="region of interest" description="Disordered" evidence="7">
    <location>
        <begin position="1610"/>
        <end position="1646"/>
    </location>
</feature>
<dbReference type="EMBL" id="SDMP01000005">
    <property type="protein sequence ID" value="RYR59052.1"/>
    <property type="molecule type" value="Genomic_DNA"/>
</dbReference>
<keyword evidence="4" id="KW-0805">Transcription regulation</keyword>
<feature type="compositionally biased region" description="Polar residues" evidence="7">
    <location>
        <begin position="618"/>
        <end position="627"/>
    </location>
</feature>
<feature type="compositionally biased region" description="Low complexity" evidence="7">
    <location>
        <begin position="301"/>
        <end position="312"/>
    </location>
</feature>
<evidence type="ECO:0000256" key="1">
    <source>
        <dbReference type="ARBA" id="ARBA00022723"/>
    </source>
</evidence>
<feature type="compositionally biased region" description="Basic and acidic residues" evidence="7">
    <location>
        <begin position="644"/>
        <end position="665"/>
    </location>
</feature>
<dbReference type="PANTHER" id="PTHR33304">
    <property type="match status" value="1"/>
</dbReference>
<sequence>MCECMLISSETPFTLNHHLVGLYKILKVLVIPPQIQNHIGHFVVCRHSKDIKLSYGNIERNVLRYWGITQIRKKFAKHSMIQTADMRLESGTCNVCSAPCSSCTYLNHSLMGSKAEEFSDENCRLGEANNHYSMDQSNLSSLRSKASENLQHAVSETSNILSVNSSQDSLSENAQSKQVLSDKYQGSKYLEGHDDNISSISRASDSNLENISHQRNAERINACSSASVSHVGAEGSVGTPSVDMSGLSEIPSSKDADSGHSTSKVQSMNGQSQSGKSLSNSARLIHPEGNSLSRIPEKLLESPNENPNSSLNKEAASTVVSGEKSIASNDSPNDSIAKVSSEVCPKSEAGTDNIGDAKDESCKGSVRDGQHEKTEELVKSPFKQELQSEDESDELDAVEHDVKVCDICGDAGREDLLAICSRCSDGAEHTYCMREMLQKVPEGEWLCEECKYAEETRNQGLEAEEKMILKGSLTSQVSNKRLLENIEVASAAKRQALESSTGSPKASSPKRLVPLSRESSFKNLDKGKVKPGHLMPIHNHSSGDDTEVARSPSIGPRSQIPKSTLSKCSSFNNLSSKPRVKIVDDVVPQKPKGAGDQSSKNMEMPARMTGKSMLFKSSSLGRSSTTAPKVKMLSPKSATVQEPKGLKHMKESGAFDRKFPSRTDRPVVSSSIASSVVSTAKGDQKLTSRGETTKPSAVCNNRELKVNQDGKSNTSYKLVSNVSQKTLEPQVCSEKTSTNIDEAVQDVLPRPRDTANQVEKTRGGIDDRVRPGFSNASKNPICQKCKEYGHVLEFCTAGNTQESGAEVSFSASSSSIEDMHKGNKLKAAIQAALLRRPEIYKKKEAPNQTDGVSPSGTNLNGEVILQDQPIVSSLPKNIVSAVETREQQEILESSTSDSIKCLSDDDLKQPKVSPTGFCSQPVKSDSVGLAAGKPVVRDLSNKALAIPIAISKMLVIPEYEYIWQGVFEVHRNGKPPNFCAGVQAHLSSCASPKVRQEVNKFLPKVTLNEVPRLSTWPSQFRQVGTREDHIALYFFAKDIESYERHYKGLVDHMIRSDLALKGTFDGVELLIFPSSQLPENSQRWNMLFFLWGVFRGRRISHSDSTEKNCIPSLNAVPVEEDSTTAVVTKSETHCSQKYTDEKTIACDEVCAARPPSGYIDQPRITASMINDNNDQTHLGLQVKLEKQDSGVDIKSTSVVPIDSKFLCHEMKSTGSSLKPNGLEHGQCRESKPPEAIGTSVNTRTVETKTGFDISVKQEKALLTEIPSVGKQERGTPSSVVIHKMSERVNNDEDQQNPSMKQKADYHYIDLEATASCDQGKGAESHSIKQKISGRINSDEEGQQRPKRKPKGVYFIDLEATVGDQETETASNDSKDRISERINGDEDQQRPKTKQKDYHYIDLEAPVDNHDQDSANSICKDEVLGRMDGEGKQWPKKKQKDYHYIDLEANNEEEVQYVDLSDTVMQAPVVSCQKRSWDEVNGKLEDGGSSSKKLKAGFGGIYGGSSSEGRDSLEIGSSSSVEGKGCKEACEEKIIPEDVGSIERTFFPVDNSRMVLSSTLLKGPHEYRDRFHDAIPNLELGLRGETIPPPPPPPQRMLPFLVGALDRKNSPEIRPDGLVNEQEDDDGDAASLSLSLSFPTSNKDPKIPATKAAEVLPDEHRVNSSFLLFGRYTDK</sequence>
<dbReference type="GO" id="GO:0034244">
    <property type="term" value="P:negative regulation of transcription elongation by RNA polymerase II"/>
    <property type="evidence" value="ECO:0007669"/>
    <property type="project" value="InterPro"/>
</dbReference>
<dbReference type="InterPro" id="IPR049914">
    <property type="entry name" value="PHD1-3/5-6"/>
</dbReference>
<dbReference type="PROSITE" id="PS50016">
    <property type="entry name" value="ZF_PHD_2"/>
    <property type="match status" value="1"/>
</dbReference>
<feature type="region of interest" description="Disordered" evidence="7">
    <location>
        <begin position="618"/>
        <end position="695"/>
    </location>
</feature>
<dbReference type="Gene3D" id="3.30.40.10">
    <property type="entry name" value="Zinc/RING finger domain, C3HC4 (zinc finger)"/>
    <property type="match status" value="1"/>
</dbReference>
<evidence type="ECO:0000256" key="6">
    <source>
        <dbReference type="PROSITE-ProRule" id="PRU00146"/>
    </source>
</evidence>
<feature type="compositionally biased region" description="Basic and acidic residues" evidence="7">
    <location>
        <begin position="682"/>
        <end position="692"/>
    </location>
</feature>
<reference evidence="9 10" key="1">
    <citation type="submission" date="2019-01" db="EMBL/GenBank/DDBJ databases">
        <title>Sequencing of cultivated peanut Arachis hypogaea provides insights into genome evolution and oil improvement.</title>
        <authorList>
            <person name="Chen X."/>
        </authorList>
    </citation>
    <scope>NUCLEOTIDE SEQUENCE [LARGE SCALE GENOMIC DNA]</scope>
    <source>
        <strain evidence="10">cv. Fuhuasheng</strain>
        <tissue evidence="9">Leaves</tissue>
    </source>
</reference>
<comment type="caution">
    <text evidence="9">The sequence shown here is derived from an EMBL/GenBank/DDBJ whole genome shotgun (WGS) entry which is preliminary data.</text>
</comment>
<dbReference type="InterPro" id="IPR019787">
    <property type="entry name" value="Znf_PHD-finger"/>
</dbReference>
<feature type="region of interest" description="Disordered" evidence="7">
    <location>
        <begin position="1216"/>
        <end position="1236"/>
    </location>
</feature>
<keyword evidence="1" id="KW-0479">Metal-binding</keyword>
<dbReference type="SUPFAM" id="SSF57903">
    <property type="entry name" value="FYVE/PHD zinc finger"/>
    <property type="match status" value="1"/>
</dbReference>
<gene>
    <name evidence="9" type="ORF">Ahy_A05g024898</name>
</gene>
<dbReference type="GO" id="GO:0140566">
    <property type="term" value="F:histone reader activity"/>
    <property type="evidence" value="ECO:0007669"/>
    <property type="project" value="InterPro"/>
</dbReference>
<protein>
    <recommendedName>
        <fullName evidence="8">PHD-type domain-containing protein</fullName>
    </recommendedName>
</protein>
<dbReference type="InterPro" id="IPR056280">
    <property type="entry name" value="AIPP2-like_SPOC"/>
</dbReference>
<evidence type="ECO:0000256" key="7">
    <source>
        <dbReference type="SAM" id="MobiDB-lite"/>
    </source>
</evidence>
<accession>A0A445D713</accession>
<feature type="compositionally biased region" description="Polar residues" evidence="7">
    <location>
        <begin position="259"/>
        <end position="282"/>
    </location>
</feature>
<dbReference type="STRING" id="3818.A0A445D713"/>
<feature type="compositionally biased region" description="Basic and acidic residues" evidence="7">
    <location>
        <begin position="519"/>
        <end position="528"/>
    </location>
</feature>
<dbReference type="GO" id="GO:0008270">
    <property type="term" value="F:zinc ion binding"/>
    <property type="evidence" value="ECO:0007669"/>
    <property type="project" value="UniProtKB-KW"/>
</dbReference>
<feature type="compositionally biased region" description="Basic and acidic residues" evidence="7">
    <location>
        <begin position="1372"/>
        <end position="1395"/>
    </location>
</feature>
<feature type="compositionally biased region" description="Basic and acidic residues" evidence="7">
    <location>
        <begin position="355"/>
        <end position="378"/>
    </location>
</feature>
<feature type="region of interest" description="Disordered" evidence="7">
    <location>
        <begin position="1316"/>
        <end position="1395"/>
    </location>
</feature>
<evidence type="ECO:0000256" key="2">
    <source>
        <dbReference type="ARBA" id="ARBA00022771"/>
    </source>
</evidence>
<name>A0A445D713_ARAHY</name>
<feature type="region of interest" description="Disordered" evidence="7">
    <location>
        <begin position="231"/>
        <end position="395"/>
    </location>
</feature>
<dbReference type="Pfam" id="PF23121">
    <property type="entry name" value="SPOC_AIPP2"/>
    <property type="match status" value="1"/>
</dbReference>
<keyword evidence="5" id="KW-0804">Transcription</keyword>
<evidence type="ECO:0000256" key="4">
    <source>
        <dbReference type="ARBA" id="ARBA00023015"/>
    </source>
</evidence>